<protein>
    <recommendedName>
        <fullName evidence="2">Integrase, catalytic region, zinc finger, CCHC-type, peptidase aspartic, catalytic</fullName>
    </recommendedName>
</protein>
<comment type="caution">
    <text evidence="1">The sequence shown here is derived from an EMBL/GenBank/DDBJ whole genome shotgun (WGS) entry which is preliminary data.</text>
</comment>
<reference evidence="1" key="1">
    <citation type="journal article" date="2019" name="Sci. Rep.">
        <title>Draft genome of Tanacetum cinerariifolium, the natural source of mosquito coil.</title>
        <authorList>
            <person name="Yamashiro T."/>
            <person name="Shiraishi A."/>
            <person name="Satake H."/>
            <person name="Nakayama K."/>
        </authorList>
    </citation>
    <scope>NUCLEOTIDE SEQUENCE</scope>
</reference>
<accession>A0A699HE32</accession>
<sequence length="127" mass="14020">MSLGKVIWNSIFKTQSYEGLSDKEKLQADCDLKATNIVLQGLPPDVYALVNHHKIAKDIWDRVKLLMQGLAVPTFLLGDDPIACINKAMAFLSAVFTPHCLSTNNQLISSSNLRNQATVQDGRVTVH</sequence>
<organism evidence="1">
    <name type="scientific">Tanacetum cinerariifolium</name>
    <name type="common">Dalmatian daisy</name>
    <name type="synonym">Chrysanthemum cinerariifolium</name>
    <dbReference type="NCBI Taxonomy" id="118510"/>
    <lineage>
        <taxon>Eukaryota</taxon>
        <taxon>Viridiplantae</taxon>
        <taxon>Streptophyta</taxon>
        <taxon>Embryophyta</taxon>
        <taxon>Tracheophyta</taxon>
        <taxon>Spermatophyta</taxon>
        <taxon>Magnoliopsida</taxon>
        <taxon>eudicotyledons</taxon>
        <taxon>Gunneridae</taxon>
        <taxon>Pentapetalae</taxon>
        <taxon>asterids</taxon>
        <taxon>campanulids</taxon>
        <taxon>Asterales</taxon>
        <taxon>Asteraceae</taxon>
        <taxon>Asteroideae</taxon>
        <taxon>Anthemideae</taxon>
        <taxon>Anthemidinae</taxon>
        <taxon>Tanacetum</taxon>
    </lineage>
</organism>
<gene>
    <name evidence="1" type="ORF">Tci_329192</name>
</gene>
<proteinExistence type="predicted"/>
<dbReference type="AlphaFoldDB" id="A0A699HE32"/>
<name>A0A699HE32_TANCI</name>
<dbReference type="EMBL" id="BKCJ010116376">
    <property type="protein sequence ID" value="GEX57217.1"/>
    <property type="molecule type" value="Genomic_DNA"/>
</dbReference>
<evidence type="ECO:0000313" key="1">
    <source>
        <dbReference type="EMBL" id="GEX57217.1"/>
    </source>
</evidence>
<evidence type="ECO:0008006" key="2">
    <source>
        <dbReference type="Google" id="ProtNLM"/>
    </source>
</evidence>